<dbReference type="EMBL" id="BMAW01014000">
    <property type="protein sequence ID" value="GFT36934.1"/>
    <property type="molecule type" value="Genomic_DNA"/>
</dbReference>
<evidence type="ECO:0000313" key="1">
    <source>
        <dbReference type="EMBL" id="GFT36934.1"/>
    </source>
</evidence>
<keyword evidence="2" id="KW-1185">Reference proteome</keyword>
<evidence type="ECO:0000313" key="2">
    <source>
        <dbReference type="Proteomes" id="UP000887013"/>
    </source>
</evidence>
<protein>
    <submittedName>
        <fullName evidence="1">Uncharacterized protein</fullName>
    </submittedName>
</protein>
<accession>A0A8X6TQN2</accession>
<comment type="caution">
    <text evidence="1">The sequence shown here is derived from an EMBL/GenBank/DDBJ whole genome shotgun (WGS) entry which is preliminary data.</text>
</comment>
<dbReference type="OrthoDB" id="10452694at2759"/>
<name>A0A8X6TQN2_NEPPI</name>
<dbReference type="Proteomes" id="UP000887013">
    <property type="component" value="Unassembled WGS sequence"/>
</dbReference>
<reference evidence="1" key="1">
    <citation type="submission" date="2020-08" db="EMBL/GenBank/DDBJ databases">
        <title>Multicomponent nature underlies the extraordinary mechanical properties of spider dragline silk.</title>
        <authorList>
            <person name="Kono N."/>
            <person name="Nakamura H."/>
            <person name="Mori M."/>
            <person name="Yoshida Y."/>
            <person name="Ohtoshi R."/>
            <person name="Malay A.D."/>
            <person name="Moran D.A.P."/>
            <person name="Tomita M."/>
            <person name="Numata K."/>
            <person name="Arakawa K."/>
        </authorList>
    </citation>
    <scope>NUCLEOTIDE SEQUENCE</scope>
</reference>
<organism evidence="1 2">
    <name type="scientific">Nephila pilipes</name>
    <name type="common">Giant wood spider</name>
    <name type="synonym">Nephila maculata</name>
    <dbReference type="NCBI Taxonomy" id="299642"/>
    <lineage>
        <taxon>Eukaryota</taxon>
        <taxon>Metazoa</taxon>
        <taxon>Ecdysozoa</taxon>
        <taxon>Arthropoda</taxon>
        <taxon>Chelicerata</taxon>
        <taxon>Arachnida</taxon>
        <taxon>Araneae</taxon>
        <taxon>Araneomorphae</taxon>
        <taxon>Entelegynae</taxon>
        <taxon>Araneoidea</taxon>
        <taxon>Nephilidae</taxon>
        <taxon>Nephila</taxon>
    </lineage>
</organism>
<dbReference type="AlphaFoldDB" id="A0A8X6TQN2"/>
<gene>
    <name evidence="1" type="ORF">NPIL_91591</name>
</gene>
<sequence>MRRYHSDRDVIYQLEQVNLSSRSICPRMPRFTSSFSTEKCLEYQVSPTQEDDCWFLFLNRGGNSSRKDADISQLSVALMERVEGKDAKMAKFKPKEKCFSLKCKNERVFGF</sequence>
<proteinExistence type="predicted"/>